<dbReference type="InterPro" id="IPR034333">
    <property type="entry name" value="GST_Zeta_N"/>
</dbReference>
<dbReference type="SUPFAM" id="SSF52833">
    <property type="entry name" value="Thioredoxin-like"/>
    <property type="match status" value="1"/>
</dbReference>
<dbReference type="CDD" id="cd03191">
    <property type="entry name" value="GST_C_Zeta"/>
    <property type="match status" value="1"/>
</dbReference>
<comment type="similarity">
    <text evidence="1">Belongs to the GST superfamily. Zeta family.</text>
</comment>
<dbReference type="SFLD" id="SFLDG00358">
    <property type="entry name" value="Main_(cytGST)"/>
    <property type="match status" value="1"/>
</dbReference>
<geneLocation type="plasmid" evidence="4 5">
    <name>pSWIT02</name>
</geneLocation>
<dbReference type="AlphaFoldDB" id="A0A9J9HH39"/>
<dbReference type="InterPro" id="IPR010987">
    <property type="entry name" value="Glutathione-S-Trfase_C-like"/>
</dbReference>
<dbReference type="InterPro" id="IPR004045">
    <property type="entry name" value="Glutathione_S-Trfase_N"/>
</dbReference>
<dbReference type="SFLD" id="SFLDS00019">
    <property type="entry name" value="Glutathione_Transferase_(cytos"/>
    <property type="match status" value="1"/>
</dbReference>
<dbReference type="Pfam" id="PF13417">
    <property type="entry name" value="GST_N_3"/>
    <property type="match status" value="1"/>
</dbReference>
<protein>
    <submittedName>
        <fullName evidence="4">Maleylacetoacetate isomerase</fullName>
        <ecNumber evidence="4">5.2.1.2</ecNumber>
    </submittedName>
</protein>
<keyword evidence="5" id="KW-1185">Reference proteome</keyword>
<evidence type="ECO:0000256" key="1">
    <source>
        <dbReference type="ARBA" id="ARBA00010007"/>
    </source>
</evidence>
<accession>A0A9J9HH39</accession>
<name>A0A9J9HH39_RHIWR</name>
<dbReference type="Gene3D" id="1.20.1050.10">
    <property type="match status" value="1"/>
</dbReference>
<dbReference type="InterPro" id="IPR005955">
    <property type="entry name" value="GST_Zeta"/>
</dbReference>
<dbReference type="InterPro" id="IPR036249">
    <property type="entry name" value="Thioredoxin-like_sf"/>
</dbReference>
<dbReference type="PANTHER" id="PTHR42673">
    <property type="entry name" value="MALEYLACETOACETATE ISOMERASE"/>
    <property type="match status" value="1"/>
</dbReference>
<keyword evidence="4" id="KW-0614">Plasmid</keyword>
<keyword evidence="4" id="KW-0413">Isomerase</keyword>
<reference evidence="4 5" key="1">
    <citation type="journal article" date="2010" name="J. Bacteriol.">
        <title>Genome sequence of the dioxin-mineralizing bacterium Sphingomonas wittichii RW1.</title>
        <authorList>
            <person name="Miller T.R."/>
            <person name="Delcher A.L."/>
            <person name="Salzberg S.L."/>
            <person name="Saunders E."/>
            <person name="Detter J.C."/>
            <person name="Halden R.U."/>
        </authorList>
    </citation>
    <scope>NUCLEOTIDE SEQUENCE [LARGE SCALE GENOMIC DNA]</scope>
    <source>
        <strain evidence="5">DSM 6014 / CCUG 31198 / JCM 15750 / NBRC 105917 / EY 4224 / RW1</strain>
    </source>
</reference>
<dbReference type="InterPro" id="IPR034330">
    <property type="entry name" value="GST_Zeta_C"/>
</dbReference>
<evidence type="ECO:0000313" key="5">
    <source>
        <dbReference type="Proteomes" id="UP000001989"/>
    </source>
</evidence>
<feature type="domain" description="GST N-terminal" evidence="2">
    <location>
        <begin position="1"/>
        <end position="82"/>
    </location>
</feature>
<dbReference type="EMBL" id="CP000701">
    <property type="protein sequence ID" value="ABQ71696.1"/>
    <property type="molecule type" value="Genomic_DNA"/>
</dbReference>
<dbReference type="NCBIfam" id="TIGR01262">
    <property type="entry name" value="maiA"/>
    <property type="match status" value="1"/>
</dbReference>
<dbReference type="Proteomes" id="UP000001989">
    <property type="component" value="Plasmid pSWIT02"/>
</dbReference>
<proteinExistence type="inferred from homology"/>
<dbReference type="Pfam" id="PF13410">
    <property type="entry name" value="GST_C_2"/>
    <property type="match status" value="1"/>
</dbReference>
<dbReference type="GO" id="GO:0006559">
    <property type="term" value="P:L-phenylalanine catabolic process"/>
    <property type="evidence" value="ECO:0007669"/>
    <property type="project" value="TreeGrafter"/>
</dbReference>
<dbReference type="PROSITE" id="PS50405">
    <property type="entry name" value="GST_CTER"/>
    <property type="match status" value="1"/>
</dbReference>
<dbReference type="InterPro" id="IPR036282">
    <property type="entry name" value="Glutathione-S-Trfase_C_sf"/>
</dbReference>
<dbReference type="EC" id="5.2.1.2" evidence="4"/>
<dbReference type="PANTHER" id="PTHR42673:SF4">
    <property type="entry name" value="MALEYLACETOACETATE ISOMERASE"/>
    <property type="match status" value="1"/>
</dbReference>
<dbReference type="Gene3D" id="3.40.30.10">
    <property type="entry name" value="Glutaredoxin"/>
    <property type="match status" value="1"/>
</dbReference>
<evidence type="ECO:0000259" key="3">
    <source>
        <dbReference type="PROSITE" id="PS50405"/>
    </source>
</evidence>
<sequence>MLYYGYWRSSAAWRCRIAFNLKKIAPEFVAVHLTRDGGAQRTEEFRVINPQKRVPALDLNGAVLTQSLAIIEWLEETIPEPALLPDDPWSRAQVRAFALAIACDIHPLQNLEVQQYLRGKLNLEQSAVSDWLGHWIGNGLLACEALLGSQPSNQAFAFGASPTLADICLAPQLYSAERFGISLNDMPRLRTLGASYADHPAFVDAHAHNQPDSEEWFWGI</sequence>
<dbReference type="GO" id="GO:0004364">
    <property type="term" value="F:glutathione transferase activity"/>
    <property type="evidence" value="ECO:0007669"/>
    <property type="project" value="TreeGrafter"/>
</dbReference>
<evidence type="ECO:0000259" key="2">
    <source>
        <dbReference type="PROSITE" id="PS50404"/>
    </source>
</evidence>
<dbReference type="GO" id="GO:0006749">
    <property type="term" value="P:glutathione metabolic process"/>
    <property type="evidence" value="ECO:0007669"/>
    <property type="project" value="TreeGrafter"/>
</dbReference>
<organism evidence="4 5">
    <name type="scientific">Rhizorhabdus wittichii (strain DSM 6014 / CCUG 31198 / JCM 15750 / NBRC 105917 / EY 4224 / RW1)</name>
    <name type="common">Sphingomonas wittichii</name>
    <dbReference type="NCBI Taxonomy" id="392499"/>
    <lineage>
        <taxon>Bacteria</taxon>
        <taxon>Pseudomonadati</taxon>
        <taxon>Pseudomonadota</taxon>
        <taxon>Alphaproteobacteria</taxon>
        <taxon>Sphingomonadales</taxon>
        <taxon>Sphingomonadaceae</taxon>
        <taxon>Rhizorhabdus</taxon>
    </lineage>
</organism>
<dbReference type="KEGG" id="swi:Swit_5085"/>
<dbReference type="CDD" id="cd03042">
    <property type="entry name" value="GST_N_Zeta"/>
    <property type="match status" value="1"/>
</dbReference>
<dbReference type="SUPFAM" id="SSF47616">
    <property type="entry name" value="GST C-terminal domain-like"/>
    <property type="match status" value="1"/>
</dbReference>
<dbReference type="OrthoDB" id="509852at2"/>
<dbReference type="GO" id="GO:0005737">
    <property type="term" value="C:cytoplasm"/>
    <property type="evidence" value="ECO:0007669"/>
    <property type="project" value="InterPro"/>
</dbReference>
<evidence type="ECO:0000313" key="4">
    <source>
        <dbReference type="EMBL" id="ABQ71696.1"/>
    </source>
</evidence>
<dbReference type="GO" id="GO:0016034">
    <property type="term" value="F:maleylacetoacetate isomerase activity"/>
    <property type="evidence" value="ECO:0007669"/>
    <property type="project" value="UniProtKB-EC"/>
</dbReference>
<dbReference type="PROSITE" id="PS50404">
    <property type="entry name" value="GST_NTER"/>
    <property type="match status" value="1"/>
</dbReference>
<feature type="domain" description="GST C-terminal" evidence="3">
    <location>
        <begin position="87"/>
        <end position="215"/>
    </location>
</feature>
<gene>
    <name evidence="4" type="ordered locus">Swit_5085</name>
</gene>
<dbReference type="InterPro" id="IPR040079">
    <property type="entry name" value="Glutathione_S-Trfase"/>
</dbReference>